<dbReference type="SMART" id="SM00450">
    <property type="entry name" value="RHOD"/>
    <property type="match status" value="1"/>
</dbReference>
<dbReference type="RefSeq" id="WP_010958278.1">
    <property type="nucleotide sequence ID" value="NC_009727.1"/>
</dbReference>
<evidence type="ECO:0000259" key="2">
    <source>
        <dbReference type="PROSITE" id="PS50206"/>
    </source>
</evidence>
<protein>
    <submittedName>
        <fullName evidence="3">Rhodanese-related sulfurtransferase</fullName>
    </submittedName>
</protein>
<dbReference type="InterPro" id="IPR001763">
    <property type="entry name" value="Rhodanese-like_dom"/>
</dbReference>
<dbReference type="AlphaFoldDB" id="A9KF82"/>
<evidence type="ECO:0000313" key="3">
    <source>
        <dbReference type="EMBL" id="ABS78470.2"/>
    </source>
</evidence>
<dbReference type="Proteomes" id="UP000008555">
    <property type="component" value="Chromosome"/>
</dbReference>
<dbReference type="PANTHER" id="PTHR43031">
    <property type="entry name" value="FAD-DEPENDENT OXIDOREDUCTASE"/>
    <property type="match status" value="1"/>
</dbReference>
<dbReference type="HOGENOM" id="CLU_089574_1_5_6"/>
<keyword evidence="1" id="KW-0812">Transmembrane</keyword>
<dbReference type="PROSITE" id="PS50206">
    <property type="entry name" value="RHODANESE_3"/>
    <property type="match status" value="1"/>
</dbReference>
<keyword evidence="1" id="KW-1133">Transmembrane helix</keyword>
<reference evidence="3 4" key="1">
    <citation type="journal article" date="2009" name="Infect. Immun.">
        <title>Comparative genomics reveal extensive transposon-mediated genomic plasticity and diversity among potential effector proteins within the genus Coxiella.</title>
        <authorList>
            <person name="Beare P.A."/>
            <person name="Unsworth N."/>
            <person name="Andoh M."/>
            <person name="Voth D.E."/>
            <person name="Omsland A."/>
            <person name="Gilk S.D."/>
            <person name="Williams K.P."/>
            <person name="Sobral B.W."/>
            <person name="Kupko J.J.III."/>
            <person name="Porcella S.F."/>
            <person name="Samuel J.E."/>
            <person name="Heinzen R.A."/>
        </authorList>
    </citation>
    <scope>NUCLEOTIDE SEQUENCE [LARGE SCALE GENOMIC DNA]</scope>
    <source>
        <strain evidence="3 4">Dugway 5J108-111</strain>
    </source>
</reference>
<feature type="transmembrane region" description="Helical" evidence="1">
    <location>
        <begin position="12"/>
        <end position="31"/>
    </location>
</feature>
<dbReference type="SUPFAM" id="SSF52821">
    <property type="entry name" value="Rhodanese/Cell cycle control phosphatase"/>
    <property type="match status" value="1"/>
</dbReference>
<evidence type="ECO:0000313" key="4">
    <source>
        <dbReference type="Proteomes" id="UP000008555"/>
    </source>
</evidence>
<dbReference type="CDD" id="cd00158">
    <property type="entry name" value="RHOD"/>
    <property type="match status" value="1"/>
</dbReference>
<dbReference type="Pfam" id="PF00581">
    <property type="entry name" value="Rhodanese"/>
    <property type="match status" value="1"/>
</dbReference>
<dbReference type="Gene3D" id="3.40.250.10">
    <property type="entry name" value="Rhodanese-like domain"/>
    <property type="match status" value="1"/>
</dbReference>
<feature type="domain" description="Rhodanese" evidence="2">
    <location>
        <begin position="54"/>
        <end position="144"/>
    </location>
</feature>
<dbReference type="EMBL" id="CP000733">
    <property type="protein sequence ID" value="ABS78470.2"/>
    <property type="molecule type" value="Genomic_DNA"/>
</dbReference>
<evidence type="ECO:0000256" key="1">
    <source>
        <dbReference type="SAM" id="Phobius"/>
    </source>
</evidence>
<dbReference type="PANTHER" id="PTHR43031:SF18">
    <property type="entry name" value="RHODANESE-RELATED SULFURTRANSFERASES"/>
    <property type="match status" value="1"/>
</dbReference>
<dbReference type="KEGG" id="cbd:CBUD_0463"/>
<proteinExistence type="predicted"/>
<sequence length="144" mass="16201">MVTMEQLPEFIARHWLLVAAFIVALMALLIVEARSKGLSGKYRLTPQHAIRLINSEKAVIVDIRDANAYSKGHITNAINIPATELDKHPQRLEQYKQQPIILVCAMGQKSGPLRNKLHKKGYEKVYLMIGGMNAWNSANMPIVK</sequence>
<name>A9KF82_COXBN</name>
<dbReference type="InterPro" id="IPR036873">
    <property type="entry name" value="Rhodanese-like_dom_sf"/>
</dbReference>
<dbReference type="InterPro" id="IPR050229">
    <property type="entry name" value="GlpE_sulfurtransferase"/>
</dbReference>
<accession>A9KF82</accession>
<organism evidence="3 4">
    <name type="scientific">Coxiella burnetii (strain Dugway 5J108-111)</name>
    <dbReference type="NCBI Taxonomy" id="434922"/>
    <lineage>
        <taxon>Bacteria</taxon>
        <taxon>Pseudomonadati</taxon>
        <taxon>Pseudomonadota</taxon>
        <taxon>Gammaproteobacteria</taxon>
        <taxon>Legionellales</taxon>
        <taxon>Coxiellaceae</taxon>
        <taxon>Coxiella</taxon>
    </lineage>
</organism>
<keyword evidence="1" id="KW-0472">Membrane</keyword>
<gene>
    <name evidence="3" type="ordered locus">CBUD_0463</name>
</gene>